<dbReference type="Proteomes" id="UP000316621">
    <property type="component" value="Chromosome 5"/>
</dbReference>
<feature type="region of interest" description="Disordered" evidence="1">
    <location>
        <begin position="158"/>
        <end position="184"/>
    </location>
</feature>
<reference evidence="2 3" key="1">
    <citation type="journal article" date="2018" name="Science">
        <title>The opium poppy genome and morphinan production.</title>
        <authorList>
            <person name="Guo L."/>
            <person name="Winzer T."/>
            <person name="Yang X."/>
            <person name="Li Y."/>
            <person name="Ning Z."/>
            <person name="He Z."/>
            <person name="Teodor R."/>
            <person name="Lu Y."/>
            <person name="Bowser T.A."/>
            <person name="Graham I.A."/>
            <person name="Ye K."/>
        </authorList>
    </citation>
    <scope>NUCLEOTIDE SEQUENCE [LARGE SCALE GENOMIC DNA]</scope>
    <source>
        <strain evidence="3">cv. HN1</strain>
        <tissue evidence="2">Leaves</tissue>
    </source>
</reference>
<gene>
    <name evidence="2" type="ORF">C5167_025559</name>
</gene>
<accession>A0A4Y7JSU6</accession>
<sequence length="221" mass="25641">MRLLRRFGIQIRSQCLSQSHLGGHQGFKTLLKCKTHINKEVHQGNYVLWIFWMKWRVKVVEIVPLQHKGSSQPSQETFNHDYWFNRIQGSTAHNATQGSTVDNDVNESEDEDIVHLENKSEDECNPVEDPYAPAIFDSYSENEIGYDEYVETYKVPVHNEESSSSEDGSCAEVEDKNDGGPEIVIDKAFGKPVWHKRYLPDMTTLERKKIQIYSLKKMKYQ</sequence>
<evidence type="ECO:0000313" key="2">
    <source>
        <dbReference type="EMBL" id="RZC63787.1"/>
    </source>
</evidence>
<dbReference type="EMBL" id="CM010719">
    <property type="protein sequence ID" value="RZC63787.1"/>
    <property type="molecule type" value="Genomic_DNA"/>
</dbReference>
<dbReference type="Gramene" id="RZC63787">
    <property type="protein sequence ID" value="RZC63787"/>
    <property type="gene ID" value="C5167_025559"/>
</dbReference>
<keyword evidence="3" id="KW-1185">Reference proteome</keyword>
<dbReference type="AlphaFoldDB" id="A0A4Y7JSU6"/>
<evidence type="ECO:0000313" key="3">
    <source>
        <dbReference type="Proteomes" id="UP000316621"/>
    </source>
</evidence>
<evidence type="ECO:0000256" key="1">
    <source>
        <dbReference type="SAM" id="MobiDB-lite"/>
    </source>
</evidence>
<name>A0A4Y7JSU6_PAPSO</name>
<organism evidence="2 3">
    <name type="scientific">Papaver somniferum</name>
    <name type="common">Opium poppy</name>
    <dbReference type="NCBI Taxonomy" id="3469"/>
    <lineage>
        <taxon>Eukaryota</taxon>
        <taxon>Viridiplantae</taxon>
        <taxon>Streptophyta</taxon>
        <taxon>Embryophyta</taxon>
        <taxon>Tracheophyta</taxon>
        <taxon>Spermatophyta</taxon>
        <taxon>Magnoliopsida</taxon>
        <taxon>Ranunculales</taxon>
        <taxon>Papaveraceae</taxon>
        <taxon>Papaveroideae</taxon>
        <taxon>Papaver</taxon>
    </lineage>
</organism>
<proteinExistence type="predicted"/>
<protein>
    <submittedName>
        <fullName evidence="2">Uncharacterized protein</fullName>
    </submittedName>
</protein>
<feature type="compositionally biased region" description="Basic and acidic residues" evidence="1">
    <location>
        <begin position="173"/>
        <end position="184"/>
    </location>
</feature>